<gene>
    <name evidence="3" type="ORF">J4573_31245</name>
</gene>
<keyword evidence="2" id="KW-0472">Membrane</keyword>
<evidence type="ECO:0000256" key="2">
    <source>
        <dbReference type="SAM" id="Phobius"/>
    </source>
</evidence>
<keyword evidence="2" id="KW-0812">Transmembrane</keyword>
<name>A0A939PG12_9ACTN</name>
<reference evidence="3" key="1">
    <citation type="submission" date="2021-03" db="EMBL/GenBank/DDBJ databases">
        <authorList>
            <person name="Kanchanasin P."/>
            <person name="Saeng-In P."/>
            <person name="Phongsopitanun W."/>
            <person name="Yuki M."/>
            <person name="Kudo T."/>
            <person name="Ohkuma M."/>
            <person name="Tanasupawat S."/>
        </authorList>
    </citation>
    <scope>NUCLEOTIDE SEQUENCE</scope>
    <source>
        <strain evidence="3">GKU 128</strain>
    </source>
</reference>
<feature type="transmembrane region" description="Helical" evidence="2">
    <location>
        <begin position="147"/>
        <end position="167"/>
    </location>
</feature>
<keyword evidence="4" id="KW-1185">Reference proteome</keyword>
<protein>
    <submittedName>
        <fullName evidence="3">Uncharacterized protein</fullName>
    </submittedName>
</protein>
<feature type="region of interest" description="Disordered" evidence="1">
    <location>
        <begin position="117"/>
        <end position="142"/>
    </location>
</feature>
<feature type="region of interest" description="Disordered" evidence="1">
    <location>
        <begin position="171"/>
        <end position="208"/>
    </location>
</feature>
<organism evidence="3 4">
    <name type="scientific">Actinomadura barringtoniae</name>
    <dbReference type="NCBI Taxonomy" id="1427535"/>
    <lineage>
        <taxon>Bacteria</taxon>
        <taxon>Bacillati</taxon>
        <taxon>Actinomycetota</taxon>
        <taxon>Actinomycetes</taxon>
        <taxon>Streptosporangiales</taxon>
        <taxon>Thermomonosporaceae</taxon>
        <taxon>Actinomadura</taxon>
    </lineage>
</organism>
<keyword evidence="2" id="KW-1133">Transmembrane helix</keyword>
<proteinExistence type="predicted"/>
<dbReference type="Proteomes" id="UP000669179">
    <property type="component" value="Unassembled WGS sequence"/>
</dbReference>
<dbReference type="RefSeq" id="WP_208259480.1">
    <property type="nucleotide sequence ID" value="NZ_JAGEOJ010000013.1"/>
</dbReference>
<comment type="caution">
    <text evidence="3">The sequence shown here is derived from an EMBL/GenBank/DDBJ whole genome shotgun (WGS) entry which is preliminary data.</text>
</comment>
<accession>A0A939PG12</accession>
<dbReference type="AlphaFoldDB" id="A0A939PG12"/>
<dbReference type="EMBL" id="JAGEOJ010000013">
    <property type="protein sequence ID" value="MBO2451603.1"/>
    <property type="molecule type" value="Genomic_DNA"/>
</dbReference>
<evidence type="ECO:0000256" key="1">
    <source>
        <dbReference type="SAM" id="MobiDB-lite"/>
    </source>
</evidence>
<evidence type="ECO:0000313" key="4">
    <source>
        <dbReference type="Proteomes" id="UP000669179"/>
    </source>
</evidence>
<sequence>MSTPSTPPPPSPGRPGTWAEFTDALRALYEWCGAPKYRTLTGRVTGLSPAAISNLIGRNPLSRPPETAALRFVEACLIYRLWPQIETELSAWKVQWDRLASQPQPFADAPQAFRQPPVATAPQASRPPLPPAPHGGSRLPSNGRDRALLIGVGALVVAAAVAVVVVVTSRHGDGTNSPGDAKGSKNPSAAPVNNPGSQDACQKLTGRGHTDVRTKTTWPFVFQCANLTNSTVYEHANSGVRIGFMYTEESWFVCWTHGQQHAGGNDIWYYTQADKSAGKPELEGWGFMPADRLTGKQHPNPGVTRQCTFS</sequence>
<evidence type="ECO:0000313" key="3">
    <source>
        <dbReference type="EMBL" id="MBO2451603.1"/>
    </source>
</evidence>